<dbReference type="GO" id="GO:0005794">
    <property type="term" value="C:Golgi apparatus"/>
    <property type="evidence" value="ECO:0007669"/>
    <property type="project" value="UniProtKB-SubCell"/>
</dbReference>
<dbReference type="GO" id="GO:0000166">
    <property type="term" value="F:nucleotide binding"/>
    <property type="evidence" value="ECO:0007669"/>
    <property type="project" value="InterPro"/>
</dbReference>
<evidence type="ECO:0000256" key="1">
    <source>
        <dbReference type="ARBA" id="ARBA00004123"/>
    </source>
</evidence>
<dbReference type="InterPro" id="IPR026298">
    <property type="entry name" value="Bcl-2_fam"/>
</dbReference>
<comment type="subcellular location">
    <subcellularLocation>
        <location evidence="3">Cytoplasm</location>
    </subcellularLocation>
    <subcellularLocation>
        <location evidence="2">Golgi apparatus</location>
        <location evidence="2">cis-Golgi network membrane</location>
        <topology evidence="2">Peripheral membrane protein</topology>
        <orientation evidence="2">Lumenal side</orientation>
    </subcellularLocation>
    <subcellularLocation>
        <location evidence="4">Mitochondrion outer membrane</location>
        <topology evidence="4">Single-pass membrane protein</topology>
    </subcellularLocation>
    <subcellularLocation>
        <location evidence="1">Nucleus</location>
    </subcellularLocation>
    <subcellularLocation>
        <location evidence="5">Secreted</location>
    </subcellularLocation>
</comment>
<feature type="region of interest" description="Disordered" evidence="34">
    <location>
        <begin position="392"/>
        <end position="438"/>
    </location>
</feature>
<evidence type="ECO:0000256" key="3">
    <source>
        <dbReference type="ARBA" id="ARBA00004496"/>
    </source>
</evidence>
<keyword evidence="30" id="KW-0539">Nucleus</keyword>
<dbReference type="PANTHER" id="PTHR19237">
    <property type="entry name" value="NUCLEOBINDIN"/>
    <property type="match status" value="1"/>
</dbReference>
<dbReference type="SUPFAM" id="SSF47473">
    <property type="entry name" value="EF-hand"/>
    <property type="match status" value="1"/>
</dbReference>
<keyword evidence="16" id="KW-0053">Apoptosis</keyword>
<name>A0A6B0RSQ9_9CETA</name>
<dbReference type="CDD" id="cd06845">
    <property type="entry name" value="Bcl-2_like"/>
    <property type="match status" value="1"/>
</dbReference>
<feature type="signal peptide" evidence="36">
    <location>
        <begin position="1"/>
        <end position="24"/>
    </location>
</feature>
<feature type="transmembrane region" description="Helical" evidence="35">
    <location>
        <begin position="940"/>
        <end position="958"/>
    </location>
</feature>
<dbReference type="Gene3D" id="1.10.238.10">
    <property type="entry name" value="EF-hand"/>
    <property type="match status" value="1"/>
</dbReference>
<evidence type="ECO:0000256" key="30">
    <source>
        <dbReference type="ARBA" id="ARBA00023242"/>
    </source>
</evidence>
<dbReference type="InterPro" id="IPR036834">
    <property type="entry name" value="Bcl-2-like_sf"/>
</dbReference>
<evidence type="ECO:0000256" key="25">
    <source>
        <dbReference type="ARBA" id="ARBA00023034"/>
    </source>
</evidence>
<dbReference type="PROSITE" id="PS00018">
    <property type="entry name" value="EF_HAND_1"/>
    <property type="match status" value="2"/>
</dbReference>
<keyword evidence="25" id="KW-0333">Golgi apparatus</keyword>
<dbReference type="InterPro" id="IPR011992">
    <property type="entry name" value="EF-hand-dom_pair"/>
</dbReference>
<evidence type="ECO:0000256" key="28">
    <source>
        <dbReference type="ARBA" id="ARBA00023128"/>
    </source>
</evidence>
<keyword evidence="17" id="KW-0479">Metal-binding</keyword>
<dbReference type="GO" id="GO:0005741">
    <property type="term" value="C:mitochondrial outer membrane"/>
    <property type="evidence" value="ECO:0007669"/>
    <property type="project" value="UniProtKB-SubCell"/>
</dbReference>
<dbReference type="GO" id="GO:0005829">
    <property type="term" value="C:cytosol"/>
    <property type="evidence" value="ECO:0007669"/>
    <property type="project" value="UniProtKB-ARBA"/>
</dbReference>
<dbReference type="PROSITE" id="PS01080">
    <property type="entry name" value="BH1"/>
    <property type="match status" value="1"/>
</dbReference>
<evidence type="ECO:0000256" key="33">
    <source>
        <dbReference type="ARBA" id="ARBA00067217"/>
    </source>
</evidence>
<evidence type="ECO:0000256" key="6">
    <source>
        <dbReference type="ARBA" id="ARBA00008063"/>
    </source>
</evidence>
<evidence type="ECO:0000256" key="13">
    <source>
        <dbReference type="ARBA" id="ARBA00022553"/>
    </source>
</evidence>
<dbReference type="Pfam" id="PF22725">
    <property type="entry name" value="GFO_IDH_MocA_C3"/>
    <property type="match status" value="1"/>
</dbReference>
<comment type="similarity">
    <text evidence="7">Belongs to the Bcl-2 family.</text>
</comment>
<evidence type="ECO:0000256" key="27">
    <source>
        <dbReference type="ARBA" id="ARBA00023125"/>
    </source>
</evidence>
<keyword evidence="10" id="KW-0963">Cytoplasm</keyword>
<dbReference type="InterPro" id="IPR018247">
    <property type="entry name" value="EF_Hand_1_Ca_BS"/>
</dbReference>
<dbReference type="InterPro" id="IPR020717">
    <property type="entry name" value="Bcl2_BH1_motif_CS"/>
</dbReference>
<feature type="region of interest" description="Disordered" evidence="34">
    <location>
        <begin position="190"/>
        <end position="218"/>
    </location>
</feature>
<comment type="function">
    <text evidence="31">Major calcium-binding protein of the Golgi which may have a role in calcium homeostasis. Acts as a non-receptor guanine nucleotide exchange factor which binds to and activates alpha subunits of guanine nucleotide-binding proteins (G proteins).</text>
</comment>
<evidence type="ECO:0000256" key="29">
    <source>
        <dbReference type="ARBA" id="ARBA00023136"/>
    </source>
</evidence>
<dbReference type="SUPFAM" id="SSF56854">
    <property type="entry name" value="Bcl-2 inhibitors of programmed cell death"/>
    <property type="match status" value="1"/>
</dbReference>
<evidence type="ECO:0000256" key="26">
    <source>
        <dbReference type="ARBA" id="ARBA00023054"/>
    </source>
</evidence>
<dbReference type="Proteomes" id="UP000322234">
    <property type="component" value="Unassembled WGS sequence"/>
</dbReference>
<evidence type="ECO:0000256" key="4">
    <source>
        <dbReference type="ARBA" id="ARBA00004572"/>
    </source>
</evidence>
<dbReference type="FunFam" id="3.30.360.10:FF:000031">
    <property type="entry name" value="Trans-1,2-dihydrobenzene-1,2-diol dehydrogenase"/>
    <property type="match status" value="1"/>
</dbReference>
<evidence type="ECO:0000256" key="22">
    <source>
        <dbReference type="ARBA" id="ARBA00022843"/>
    </source>
</evidence>
<evidence type="ECO:0000256" key="23">
    <source>
        <dbReference type="ARBA" id="ARBA00022989"/>
    </source>
</evidence>
<dbReference type="SMART" id="SM00337">
    <property type="entry name" value="BCL"/>
    <property type="match status" value="1"/>
</dbReference>
<dbReference type="AlphaFoldDB" id="A0A6B0RSQ9"/>
<dbReference type="InterPro" id="IPR046371">
    <property type="entry name" value="Bcl-2_BH1-3"/>
</dbReference>
<dbReference type="Pfam" id="PF25434">
    <property type="entry name" value="NUCB1_N"/>
    <property type="match status" value="1"/>
</dbReference>
<evidence type="ECO:0000256" key="34">
    <source>
        <dbReference type="SAM" id="MobiDB-lite"/>
    </source>
</evidence>
<comment type="similarity">
    <text evidence="6">Belongs to the nucleobindin family.</text>
</comment>
<accession>A0A6B0RSQ9</accession>
<evidence type="ECO:0000256" key="31">
    <source>
        <dbReference type="ARBA" id="ARBA00045400"/>
    </source>
</evidence>
<dbReference type="InterPro" id="IPR020728">
    <property type="entry name" value="Bcl2_BH3_motif_CS"/>
</dbReference>
<keyword evidence="20" id="KW-1000">Mitochondrion outer membrane</keyword>
<keyword evidence="13" id="KW-0597">Phosphoprotein</keyword>
<gene>
    <name evidence="38" type="ORF">E5288_WYG017684</name>
</gene>
<dbReference type="SUPFAM" id="SSF51735">
    <property type="entry name" value="NAD(P)-binding Rossmann-fold domains"/>
    <property type="match status" value="1"/>
</dbReference>
<keyword evidence="11" id="KW-1017">Isopeptide bond</keyword>
<evidence type="ECO:0000256" key="36">
    <source>
        <dbReference type="SAM" id="SignalP"/>
    </source>
</evidence>
<evidence type="ECO:0000256" key="5">
    <source>
        <dbReference type="ARBA" id="ARBA00004613"/>
    </source>
</evidence>
<dbReference type="InterPro" id="IPR000683">
    <property type="entry name" value="Gfo/Idh/MocA-like_OxRdtase_N"/>
</dbReference>
<evidence type="ECO:0000256" key="16">
    <source>
        <dbReference type="ARBA" id="ARBA00022703"/>
    </source>
</evidence>
<dbReference type="Gene3D" id="3.40.50.720">
    <property type="entry name" value="NAD(P)-binding Rossmann-like Domain"/>
    <property type="match status" value="1"/>
</dbReference>
<evidence type="ECO:0000256" key="9">
    <source>
        <dbReference type="ARBA" id="ARBA00020408"/>
    </source>
</evidence>
<dbReference type="GO" id="GO:0033554">
    <property type="term" value="P:cellular response to stress"/>
    <property type="evidence" value="ECO:0007669"/>
    <property type="project" value="UniProtKB-ARBA"/>
</dbReference>
<evidence type="ECO:0000256" key="12">
    <source>
        <dbReference type="ARBA" id="ARBA00022525"/>
    </source>
</evidence>
<evidence type="ECO:0000256" key="15">
    <source>
        <dbReference type="ARBA" id="ARBA00022692"/>
    </source>
</evidence>
<dbReference type="PROSITE" id="PS50062">
    <property type="entry name" value="BCL2_FAMILY"/>
    <property type="match status" value="1"/>
</dbReference>
<dbReference type="InterPro" id="IPR055170">
    <property type="entry name" value="GFO_IDH_MocA-like_dom"/>
</dbReference>
<dbReference type="PANTHER" id="PTHR19237:SF21">
    <property type="entry name" value="NUCLEOBINDIN-1"/>
    <property type="match status" value="1"/>
</dbReference>
<feature type="region of interest" description="Disordered" evidence="34">
    <location>
        <begin position="478"/>
        <end position="501"/>
    </location>
</feature>
<evidence type="ECO:0000256" key="17">
    <source>
        <dbReference type="ARBA" id="ARBA00022723"/>
    </source>
</evidence>
<organism evidence="38 39">
    <name type="scientific">Bos mutus</name>
    <name type="common">wild yak</name>
    <dbReference type="NCBI Taxonomy" id="72004"/>
    <lineage>
        <taxon>Eukaryota</taxon>
        <taxon>Metazoa</taxon>
        <taxon>Chordata</taxon>
        <taxon>Craniata</taxon>
        <taxon>Vertebrata</taxon>
        <taxon>Euteleostomi</taxon>
        <taxon>Mammalia</taxon>
        <taxon>Eutheria</taxon>
        <taxon>Laurasiatheria</taxon>
        <taxon>Artiodactyla</taxon>
        <taxon>Ruminantia</taxon>
        <taxon>Pecora</taxon>
        <taxon>Bovidae</taxon>
        <taxon>Bovinae</taxon>
        <taxon>Bos</taxon>
    </lineage>
</organism>
<dbReference type="GO" id="GO:0005509">
    <property type="term" value="F:calcium ion binding"/>
    <property type="evidence" value="ECO:0007669"/>
    <property type="project" value="InterPro"/>
</dbReference>
<sequence>MPPSGPRAALFLLPSLLLLRAVLAVPLERGAPKEENPATESPDTGLYYHRYLQEVINVLETDGHFREKLQAANAEDIKSGKLSRELDFVSHHVRTKLDELKRQEVSRLRMLLKAKMDAQQEPNIQLDHLNLLKQFEHLDPQNQHTFEARDLELLIQTATRDLAQYDAAHHEEFKRYEMLKEHERRRYLESLGEEQRKEAERKLEEQQRRHREHPKVNVPGSQAQLKEVWEELDGLDPNRFNPKTFFILHDINSDGVLDEQELEALFTKELEKVYDPKNEDDDMREMEEERLRMREHVMKNVDTNQDRLVTLEEFLASTQRKEFGDTGEGWETVEMHPAYTEEELRRFEEELAAREAELNAKAQRLSQETEALGRSQGRLEAQKRELQQAVLQMEQRKQQQQSHNNPAPGPEGQLKFHPDTDDVPVPAPAGDQKDVDASEKKFLRVRGFLNKRGAEPSVGSSNGDARIKYPLGLTGRTGAVANEERRKSNGGGESGHAPRSAGHLVLNSRREKVVAVAARDLSRAKEFAKKHDIPKAYGSYEELAKDPDVEVAYIGTQHPQHKAAVLLCLTAGKAVLCEKPMGVNAAEVREMVAEARSRGLFFMEAIWTRFFPAVEALRSVLAQGTLGDLRVVRAEFGKNLTHVHRATDWAQAGGGLLDLGIYCLQFISMVFGGQKPEKISAVGRRHETGVDDTVTVILQYPGGVHGSFTCSISAQLSNTVSVSGTKGMAQLLDPCWSPTELVVKGEHKEFPLPPAPGKEFNFTNGMGMSYEAKHVRECLQKGPTSSEQIMKTGALLLQGFIQDRAGRMGGETPELGLEQVPQDASTKKLSECLKRIGDELDSNMELQRMIAAVDTDSPREVFFRVAAEMFSDGNFNWGRVVALFYFASKLVLKALCTKVPELIRTIMGWTLDFLRERLLGWIQDQGGWDGLLSYFGTPTWQTVTIFVAGVLTASLTIWKKMG</sequence>
<dbReference type="Gene3D" id="3.30.360.10">
    <property type="entry name" value="Dihydrodipicolinate Reductase, domain 2"/>
    <property type="match status" value="1"/>
</dbReference>
<reference evidence="38" key="1">
    <citation type="submission" date="2019-10" db="EMBL/GenBank/DDBJ databases">
        <title>The sequence and de novo assembly of the wild yak genome.</title>
        <authorList>
            <person name="Liu Y."/>
        </authorList>
    </citation>
    <scope>NUCLEOTIDE SEQUENCE [LARGE SCALE GENOMIC DNA]</scope>
    <source>
        <strain evidence="38">WY2019</strain>
    </source>
</reference>
<keyword evidence="21" id="KW-0106">Calcium</keyword>
<keyword evidence="22" id="KW-0832">Ubl conjugation</keyword>
<keyword evidence="28" id="KW-0496">Mitochondrion</keyword>
<dbReference type="GO" id="GO:0005634">
    <property type="term" value="C:nucleus"/>
    <property type="evidence" value="ECO:0007669"/>
    <property type="project" value="UniProtKB-SubCell"/>
</dbReference>
<evidence type="ECO:0000256" key="35">
    <source>
        <dbReference type="SAM" id="Phobius"/>
    </source>
</evidence>
<comment type="subunit">
    <text evidence="32">Interacts (via GBA motif) with guanine nucleotide-binding protein G(i) alpha subunits GNAI1, GNAI2 and GNAI3 with higher affinity for GNAI1 and GNAI3 than for GNAI2. Preferentially interacts with inactive rather than active GNAI3. Interaction with GNAI3 is inhibited when NUCB1 binds calcium, probably due to a conformational change which renders the GBA motif inaccessible.</text>
</comment>
<dbReference type="InterPro" id="IPR036291">
    <property type="entry name" value="NAD(P)-bd_dom_sf"/>
</dbReference>
<dbReference type="PRINTS" id="PR01862">
    <property type="entry name" value="BCL2FAMILY"/>
</dbReference>
<dbReference type="InterPro" id="IPR002048">
    <property type="entry name" value="EF_hand_dom"/>
</dbReference>
<keyword evidence="26" id="KW-0175">Coiled coil</keyword>
<keyword evidence="27" id="KW-0238">DNA-binding</keyword>
<evidence type="ECO:0000256" key="19">
    <source>
        <dbReference type="ARBA" id="ARBA00022737"/>
    </source>
</evidence>
<dbReference type="Pfam" id="PF01408">
    <property type="entry name" value="GFO_IDH_MocA"/>
    <property type="match status" value="1"/>
</dbReference>
<dbReference type="SUPFAM" id="SSF55347">
    <property type="entry name" value="Glyceraldehyde-3-phosphate dehydrogenase-like, C-terminal domain"/>
    <property type="match status" value="1"/>
</dbReference>
<evidence type="ECO:0000256" key="7">
    <source>
        <dbReference type="ARBA" id="ARBA00009458"/>
    </source>
</evidence>
<dbReference type="Gene3D" id="1.10.437.10">
    <property type="entry name" value="Blc2-like"/>
    <property type="match status" value="1"/>
</dbReference>
<evidence type="ECO:0000256" key="21">
    <source>
        <dbReference type="ARBA" id="ARBA00022837"/>
    </source>
</evidence>
<dbReference type="EMBL" id="VBQZ03000089">
    <property type="protein sequence ID" value="MXQ92975.1"/>
    <property type="molecule type" value="Genomic_DNA"/>
</dbReference>
<keyword evidence="18 36" id="KW-0732">Signal</keyword>
<dbReference type="PROSITE" id="PS01259">
    <property type="entry name" value="BH3"/>
    <property type="match status" value="1"/>
</dbReference>
<proteinExistence type="inferred from homology"/>
<dbReference type="PROSITE" id="PS01258">
    <property type="entry name" value="BH2"/>
    <property type="match status" value="1"/>
</dbReference>
<dbReference type="FunFam" id="1.10.437.10:FF:000004">
    <property type="entry name" value="apoptosis regulator BAX isoform X2"/>
    <property type="match status" value="1"/>
</dbReference>
<keyword evidence="39" id="KW-1185">Reference proteome</keyword>
<evidence type="ECO:0000256" key="11">
    <source>
        <dbReference type="ARBA" id="ARBA00022499"/>
    </source>
</evidence>
<evidence type="ECO:0000259" key="37">
    <source>
        <dbReference type="PROSITE" id="PS50222"/>
    </source>
</evidence>
<evidence type="ECO:0000313" key="39">
    <source>
        <dbReference type="Proteomes" id="UP000322234"/>
    </source>
</evidence>
<dbReference type="InterPro" id="IPR057576">
    <property type="entry name" value="NUCB1_N"/>
</dbReference>
<keyword evidence="24" id="KW-0007">Acetylation</keyword>
<keyword evidence="19" id="KW-0677">Repeat</keyword>
<keyword evidence="15 35" id="KW-0812">Transmembrane</keyword>
<dbReference type="GO" id="GO:0005793">
    <property type="term" value="C:endoplasmic reticulum-Golgi intermediate compartment"/>
    <property type="evidence" value="ECO:0007669"/>
    <property type="project" value="TreeGrafter"/>
</dbReference>
<dbReference type="GO" id="GO:0043065">
    <property type="term" value="P:positive regulation of apoptotic process"/>
    <property type="evidence" value="ECO:0007669"/>
    <property type="project" value="UniProtKB-ARBA"/>
</dbReference>
<feature type="compositionally biased region" description="Basic and acidic residues" evidence="34">
    <location>
        <begin position="190"/>
        <end position="207"/>
    </location>
</feature>
<comment type="similarity">
    <text evidence="8">Belongs to the Gfo/Idh/MocA family.</text>
</comment>
<evidence type="ECO:0000256" key="8">
    <source>
        <dbReference type="ARBA" id="ARBA00010928"/>
    </source>
</evidence>
<keyword evidence="12" id="KW-0964">Secreted</keyword>
<evidence type="ECO:0000256" key="32">
    <source>
        <dbReference type="ARBA" id="ARBA00046684"/>
    </source>
</evidence>
<evidence type="ECO:0000256" key="10">
    <source>
        <dbReference type="ARBA" id="ARBA00022490"/>
    </source>
</evidence>
<evidence type="ECO:0000256" key="14">
    <source>
        <dbReference type="ARBA" id="ARBA00022658"/>
    </source>
</evidence>
<dbReference type="InterPro" id="IPR020726">
    <property type="entry name" value="Bcl2_BH2_motif_CS"/>
</dbReference>
<evidence type="ECO:0000256" key="24">
    <source>
        <dbReference type="ARBA" id="ARBA00022990"/>
    </source>
</evidence>
<dbReference type="GO" id="GO:0070062">
    <property type="term" value="C:extracellular exosome"/>
    <property type="evidence" value="ECO:0007669"/>
    <property type="project" value="TreeGrafter"/>
</dbReference>
<dbReference type="GO" id="GO:0001836">
    <property type="term" value="P:release of cytochrome c from mitochondria"/>
    <property type="evidence" value="ECO:0007669"/>
    <property type="project" value="UniProtKB-ARBA"/>
</dbReference>
<dbReference type="FunFam" id="1.10.238.10:FF:000045">
    <property type="entry name" value="Nucleobindin 2"/>
    <property type="match status" value="1"/>
</dbReference>
<evidence type="ECO:0000313" key="38">
    <source>
        <dbReference type="EMBL" id="MXQ92975.1"/>
    </source>
</evidence>
<dbReference type="GO" id="GO:0003677">
    <property type="term" value="F:DNA binding"/>
    <property type="evidence" value="ECO:0007669"/>
    <property type="project" value="UniProtKB-KW"/>
</dbReference>
<keyword evidence="29 35" id="KW-0472">Membrane</keyword>
<feature type="chain" id="PRO_5025361789" description="Apoptosis regulator BAX" evidence="36">
    <location>
        <begin position="25"/>
        <end position="962"/>
    </location>
</feature>
<protein>
    <recommendedName>
        <fullName evidence="33">Apoptosis regulator BAX</fullName>
    </recommendedName>
    <alternativeName>
        <fullName evidence="9">Nucleobindin-1</fullName>
    </alternativeName>
</protein>
<dbReference type="PROSITE" id="PS50222">
    <property type="entry name" value="EF_HAND_2"/>
    <property type="match status" value="1"/>
</dbReference>
<evidence type="ECO:0000256" key="2">
    <source>
        <dbReference type="ARBA" id="ARBA00004306"/>
    </source>
</evidence>
<evidence type="ECO:0000256" key="18">
    <source>
        <dbReference type="ARBA" id="ARBA00022729"/>
    </source>
</evidence>
<dbReference type="GO" id="GO:0005085">
    <property type="term" value="F:guanyl-nucleotide exchange factor activity"/>
    <property type="evidence" value="ECO:0007669"/>
    <property type="project" value="UniProtKB-KW"/>
</dbReference>
<keyword evidence="23 35" id="KW-1133">Transmembrane helix</keyword>
<dbReference type="Pfam" id="PF00452">
    <property type="entry name" value="Bcl-2"/>
    <property type="match status" value="1"/>
</dbReference>
<comment type="caution">
    <text evidence="38">The sequence shown here is derived from an EMBL/GenBank/DDBJ whole genome shotgun (WGS) entry which is preliminary data.</text>
</comment>
<keyword evidence="14" id="KW-0344">Guanine-nucleotide releasing factor</keyword>
<feature type="domain" description="EF-hand" evidence="37">
    <location>
        <begin position="237"/>
        <end position="272"/>
    </location>
</feature>
<evidence type="ECO:0000256" key="20">
    <source>
        <dbReference type="ARBA" id="ARBA00022787"/>
    </source>
</evidence>
<dbReference type="InterPro" id="IPR002475">
    <property type="entry name" value="Bcl2-like"/>
</dbReference>
<dbReference type="InterPro" id="IPR040250">
    <property type="entry name" value="Nucleobindin"/>
</dbReference>